<organism evidence="2 3">
    <name type="scientific">Clunio marinus</name>
    <dbReference type="NCBI Taxonomy" id="568069"/>
    <lineage>
        <taxon>Eukaryota</taxon>
        <taxon>Metazoa</taxon>
        <taxon>Ecdysozoa</taxon>
        <taxon>Arthropoda</taxon>
        <taxon>Hexapoda</taxon>
        <taxon>Insecta</taxon>
        <taxon>Pterygota</taxon>
        <taxon>Neoptera</taxon>
        <taxon>Endopterygota</taxon>
        <taxon>Diptera</taxon>
        <taxon>Nematocera</taxon>
        <taxon>Chironomoidea</taxon>
        <taxon>Chironomidae</taxon>
        <taxon>Clunio</taxon>
    </lineage>
</organism>
<accession>A0A1J1IAG3</accession>
<keyword evidence="1" id="KW-1133">Transmembrane helix</keyword>
<dbReference type="EMBL" id="CVRI01000047">
    <property type="protein sequence ID" value="CRK97248.1"/>
    <property type="molecule type" value="Genomic_DNA"/>
</dbReference>
<reference evidence="2 3" key="1">
    <citation type="submission" date="2015-04" db="EMBL/GenBank/DDBJ databases">
        <authorList>
            <person name="Syromyatnikov M.Y."/>
            <person name="Popov V.N."/>
        </authorList>
    </citation>
    <scope>NUCLEOTIDE SEQUENCE [LARGE SCALE GENOMIC DNA]</scope>
</reference>
<keyword evidence="1" id="KW-0472">Membrane</keyword>
<keyword evidence="3" id="KW-1185">Reference proteome</keyword>
<evidence type="ECO:0000313" key="2">
    <source>
        <dbReference type="EMBL" id="CRK97248.1"/>
    </source>
</evidence>
<gene>
    <name evidence="2" type="ORF">CLUMA_CG010644</name>
</gene>
<evidence type="ECO:0000313" key="3">
    <source>
        <dbReference type="Proteomes" id="UP000183832"/>
    </source>
</evidence>
<sequence length="95" mass="10949">MLSAIIAVKINRLAIMLAKYEVEALFVSKNCTICTDMLAFYGSTWNVIYTHSRCYKKHNNLLFIVLLIPLFTKALNSMHTFSLNTICIMIIPFVW</sequence>
<dbReference type="AlphaFoldDB" id="A0A1J1IAG3"/>
<dbReference type="Proteomes" id="UP000183832">
    <property type="component" value="Unassembled WGS sequence"/>
</dbReference>
<proteinExistence type="predicted"/>
<keyword evidence="1" id="KW-0812">Transmembrane</keyword>
<evidence type="ECO:0000256" key="1">
    <source>
        <dbReference type="SAM" id="Phobius"/>
    </source>
</evidence>
<feature type="transmembrane region" description="Helical" evidence="1">
    <location>
        <begin position="61"/>
        <end position="94"/>
    </location>
</feature>
<protein>
    <submittedName>
        <fullName evidence="2">CLUMA_CG010644, isoform A</fullName>
    </submittedName>
</protein>
<name>A0A1J1IAG3_9DIPT</name>